<organism evidence="2 3">
    <name type="scientific">Rhamnusium bicolor</name>
    <dbReference type="NCBI Taxonomy" id="1586634"/>
    <lineage>
        <taxon>Eukaryota</taxon>
        <taxon>Metazoa</taxon>
        <taxon>Ecdysozoa</taxon>
        <taxon>Arthropoda</taxon>
        <taxon>Hexapoda</taxon>
        <taxon>Insecta</taxon>
        <taxon>Pterygota</taxon>
        <taxon>Neoptera</taxon>
        <taxon>Endopterygota</taxon>
        <taxon>Coleoptera</taxon>
        <taxon>Polyphaga</taxon>
        <taxon>Cucujiformia</taxon>
        <taxon>Chrysomeloidea</taxon>
        <taxon>Cerambycidae</taxon>
        <taxon>Lepturinae</taxon>
        <taxon>Rhagiini</taxon>
        <taxon>Rhamnusium</taxon>
    </lineage>
</organism>
<dbReference type="Pfam" id="PF13843">
    <property type="entry name" value="DDE_Tnp_1_7"/>
    <property type="match status" value="2"/>
</dbReference>
<keyword evidence="3" id="KW-1185">Reference proteome</keyword>
<dbReference type="EMBL" id="JANEYF010004698">
    <property type="protein sequence ID" value="KAJ8930307.1"/>
    <property type="molecule type" value="Genomic_DNA"/>
</dbReference>
<evidence type="ECO:0000313" key="3">
    <source>
        <dbReference type="Proteomes" id="UP001162156"/>
    </source>
</evidence>
<reference evidence="2" key="1">
    <citation type="journal article" date="2023" name="Insect Mol. Biol.">
        <title>Genome sequencing provides insights into the evolution of gene families encoding plant cell wall-degrading enzymes in longhorned beetles.</title>
        <authorList>
            <person name="Shin N.R."/>
            <person name="Okamura Y."/>
            <person name="Kirsch R."/>
            <person name="Pauchet Y."/>
        </authorList>
    </citation>
    <scope>NUCLEOTIDE SEQUENCE</scope>
    <source>
        <strain evidence="2">RBIC_L_NR</strain>
    </source>
</reference>
<dbReference type="GO" id="GO:0043565">
    <property type="term" value="F:sequence-specific DNA binding"/>
    <property type="evidence" value="ECO:0007669"/>
    <property type="project" value="TreeGrafter"/>
</dbReference>
<name>A0AAV8WVP4_9CUCU</name>
<evidence type="ECO:0000259" key="1">
    <source>
        <dbReference type="Pfam" id="PF13843"/>
    </source>
</evidence>
<sequence length="318" mass="36826">MDIRLESGDEDAGGYIDNLNGQQYLAQAEIRLANNSILGGDEAFLDNDMTYTWPGIEKITWIDGDLVPLMKSFPSPNFHLIENMSNLDIFEKFIDHDIMSFLVEQTTNYALFLNHPDPKLTLEEMKVIIAILIVTGYNELPGKDLYWDSEDDMRNHMVYNEMRRDRFRQIIRYLHCADTPEFSRQNEKFGKCAAPPINMIDEFPLQIKNLPYKFYFDNLFTGLNLLHHLKERGCHGTGTIRENRMPKSCQLPQKSVLEKSKERGEFVSAIDREDGIIIVKWMDNNIVTAGSTCHGISPITQVKRYSQREKKIVQVQRP</sequence>
<dbReference type="PANTHER" id="PTHR47055">
    <property type="entry name" value="DDE_TNP_1_7 DOMAIN-CONTAINING PROTEIN"/>
    <property type="match status" value="1"/>
</dbReference>
<feature type="domain" description="PiggyBac transposable element-derived protein" evidence="1">
    <location>
        <begin position="207"/>
        <end position="311"/>
    </location>
</feature>
<dbReference type="Proteomes" id="UP001162156">
    <property type="component" value="Unassembled WGS sequence"/>
</dbReference>
<evidence type="ECO:0000313" key="2">
    <source>
        <dbReference type="EMBL" id="KAJ8930307.1"/>
    </source>
</evidence>
<comment type="caution">
    <text evidence="2">The sequence shown here is derived from an EMBL/GenBank/DDBJ whole genome shotgun (WGS) entry which is preliminary data.</text>
</comment>
<dbReference type="InterPro" id="IPR029526">
    <property type="entry name" value="PGBD"/>
</dbReference>
<dbReference type="AlphaFoldDB" id="A0AAV8WVP4"/>
<proteinExistence type="predicted"/>
<dbReference type="PANTHER" id="PTHR47055:SF3">
    <property type="entry name" value="PHORBOL-ESTER_DAG-TYPE DOMAIN-CONTAINING PROTEIN"/>
    <property type="match status" value="1"/>
</dbReference>
<protein>
    <recommendedName>
        <fullName evidence="1">PiggyBac transposable element-derived protein domain-containing protein</fullName>
    </recommendedName>
</protein>
<feature type="domain" description="PiggyBac transposable element-derived protein" evidence="1">
    <location>
        <begin position="87"/>
        <end position="191"/>
    </location>
</feature>
<gene>
    <name evidence="2" type="ORF">NQ314_016898</name>
</gene>
<accession>A0AAV8WVP4</accession>
<dbReference type="InterPro" id="IPR052638">
    <property type="entry name" value="PiggyBac_TE-derived"/>
</dbReference>